<dbReference type="InterPro" id="IPR000524">
    <property type="entry name" value="Tscrpt_reg_HTH_GntR"/>
</dbReference>
<organism evidence="9 10">
    <name type="scientific">Brochothrix thermosphacta</name>
    <name type="common">Microbacterium thermosphactum</name>
    <dbReference type="NCBI Taxonomy" id="2756"/>
    <lineage>
        <taxon>Bacteria</taxon>
        <taxon>Bacillati</taxon>
        <taxon>Bacillota</taxon>
        <taxon>Bacilli</taxon>
        <taxon>Bacillales</taxon>
        <taxon>Listeriaceae</taxon>
        <taxon>Brochothrix</taxon>
    </lineage>
</organism>
<dbReference type="STRING" id="2756.BFR44_03680"/>
<dbReference type="InterPro" id="IPR036390">
    <property type="entry name" value="WH_DNA-bd_sf"/>
</dbReference>
<dbReference type="InterPro" id="IPR036388">
    <property type="entry name" value="WH-like_DNA-bd_sf"/>
</dbReference>
<evidence type="ECO:0000256" key="1">
    <source>
        <dbReference type="ARBA" id="ARBA00001933"/>
    </source>
</evidence>
<dbReference type="CDD" id="cd00609">
    <property type="entry name" value="AAT_like"/>
    <property type="match status" value="1"/>
</dbReference>
<evidence type="ECO:0000256" key="6">
    <source>
        <dbReference type="ARBA" id="ARBA00023125"/>
    </source>
</evidence>
<evidence type="ECO:0000256" key="3">
    <source>
        <dbReference type="ARBA" id="ARBA00022576"/>
    </source>
</evidence>
<dbReference type="Proteomes" id="UP000243591">
    <property type="component" value="Chromosome"/>
</dbReference>
<dbReference type="Gene3D" id="1.10.10.10">
    <property type="entry name" value="Winged helix-like DNA-binding domain superfamily/Winged helix DNA-binding domain"/>
    <property type="match status" value="1"/>
</dbReference>
<dbReference type="AlphaFoldDB" id="A0A291C0X6"/>
<feature type="domain" description="HTH gntR-type" evidence="8">
    <location>
        <begin position="1"/>
        <end position="69"/>
    </location>
</feature>
<keyword evidence="5" id="KW-0805">Transcription regulation</keyword>
<evidence type="ECO:0000259" key="8">
    <source>
        <dbReference type="PROSITE" id="PS50949"/>
    </source>
</evidence>
<keyword evidence="6" id="KW-0238">DNA-binding</keyword>
<dbReference type="Gene3D" id="3.40.640.10">
    <property type="entry name" value="Type I PLP-dependent aspartate aminotransferase-like (Major domain)"/>
    <property type="match status" value="1"/>
</dbReference>
<dbReference type="GO" id="GO:0003700">
    <property type="term" value="F:DNA-binding transcription factor activity"/>
    <property type="evidence" value="ECO:0007669"/>
    <property type="project" value="InterPro"/>
</dbReference>
<gene>
    <name evidence="9" type="ORF">CNY62_12445</name>
</gene>
<dbReference type="KEGG" id="bths:CNY62_12445"/>
<dbReference type="PANTHER" id="PTHR46577:SF1">
    <property type="entry name" value="HTH-TYPE TRANSCRIPTIONAL REGULATORY PROTEIN GABR"/>
    <property type="match status" value="1"/>
</dbReference>
<dbReference type="PANTHER" id="PTHR46577">
    <property type="entry name" value="HTH-TYPE TRANSCRIPTIONAL REGULATORY PROTEIN GABR"/>
    <property type="match status" value="1"/>
</dbReference>
<dbReference type="InterPro" id="IPR015421">
    <property type="entry name" value="PyrdxlP-dep_Trfase_major"/>
</dbReference>
<dbReference type="GO" id="GO:0003677">
    <property type="term" value="F:DNA binding"/>
    <property type="evidence" value="ECO:0007669"/>
    <property type="project" value="UniProtKB-KW"/>
</dbReference>
<evidence type="ECO:0000256" key="2">
    <source>
        <dbReference type="ARBA" id="ARBA00005384"/>
    </source>
</evidence>
<dbReference type="Pfam" id="PF00392">
    <property type="entry name" value="GntR"/>
    <property type="match status" value="1"/>
</dbReference>
<protein>
    <submittedName>
        <fullName evidence="9">GntR family transcriptional regulator</fullName>
    </submittedName>
</protein>
<keyword evidence="4" id="KW-0663">Pyridoxal phosphate</keyword>
<evidence type="ECO:0000256" key="5">
    <source>
        <dbReference type="ARBA" id="ARBA00023015"/>
    </source>
</evidence>
<reference evidence="9 10" key="1">
    <citation type="submission" date="2017-09" db="EMBL/GenBank/DDBJ databases">
        <title>Complete Genome Sequences of Two Strains of the Meat Spoilage Bacterium Brochothrix thermosphacta Isolated from Ground Chicken.</title>
        <authorList>
            <person name="Paoli G.C."/>
            <person name="Wijey C."/>
            <person name="Chen C.-Y."/>
            <person name="Nguyen L."/>
            <person name="Yan X."/>
            <person name="Irwin P.L."/>
        </authorList>
    </citation>
    <scope>NUCLEOTIDE SEQUENCE [LARGE SCALE GENOMIC DNA]</scope>
    <source>
        <strain evidence="9 10">BI</strain>
    </source>
</reference>
<dbReference type="OrthoDB" id="9802328at2"/>
<dbReference type="SUPFAM" id="SSF53383">
    <property type="entry name" value="PLP-dependent transferases"/>
    <property type="match status" value="1"/>
</dbReference>
<proteinExistence type="inferred from homology"/>
<dbReference type="CDD" id="cd07377">
    <property type="entry name" value="WHTH_GntR"/>
    <property type="match status" value="1"/>
</dbReference>
<dbReference type="PROSITE" id="PS50949">
    <property type="entry name" value="HTH_GNTR"/>
    <property type="match status" value="1"/>
</dbReference>
<evidence type="ECO:0000313" key="9">
    <source>
        <dbReference type="EMBL" id="ATF27109.1"/>
    </source>
</evidence>
<dbReference type="Pfam" id="PF00155">
    <property type="entry name" value="Aminotran_1_2"/>
    <property type="match status" value="1"/>
</dbReference>
<name>A0A291C0X6_BROTH</name>
<comment type="cofactor">
    <cofactor evidence="1">
        <name>pyridoxal 5'-phosphate</name>
        <dbReference type="ChEBI" id="CHEBI:597326"/>
    </cofactor>
</comment>
<accession>A0A291C0X6</accession>
<dbReference type="InterPro" id="IPR051446">
    <property type="entry name" value="HTH_trans_reg/aminotransferase"/>
</dbReference>
<keyword evidence="10" id="KW-1185">Reference proteome</keyword>
<dbReference type="EMBL" id="CP023483">
    <property type="protein sequence ID" value="ATF27109.1"/>
    <property type="molecule type" value="Genomic_DNA"/>
</dbReference>
<evidence type="ECO:0000256" key="4">
    <source>
        <dbReference type="ARBA" id="ARBA00022898"/>
    </source>
</evidence>
<dbReference type="SUPFAM" id="SSF46785">
    <property type="entry name" value="Winged helix' DNA-binding domain"/>
    <property type="match status" value="1"/>
</dbReference>
<evidence type="ECO:0000313" key="10">
    <source>
        <dbReference type="Proteomes" id="UP000243591"/>
    </source>
</evidence>
<comment type="similarity">
    <text evidence="2">In the C-terminal section; belongs to the class-I pyridoxal-phosphate-dependent aminotransferase family.</text>
</comment>
<sequence length="449" mass="51783">MYKYQQLAEELRQALQANKWPVGTKIPSIRSLSETYKQHRGTVIQALQQLEKEHLLYVVPRSGYYVVKKEQLPIKMTNPAIHFESGGPDWHYFPYKDFQHCLNQAITTYQEALFMYGTPNGLPDLLRMAQKQLATQQVFTKTANIFVTSGVQQALDILCQMPFPNNKKTILIEEPGYHAMIQLLKLKHIPFKTIARTTAGIDFNALEKLFKTNDIKFFYTMPRFHNPLGTSYNTAEKQRLVALAIKYNVYLVEDDYLQAFETDAKADPLYSYDLADHVIYLKSFSKIIFPGLRIGWCVIPELLITTFKAYKALADIDSSMLSQAAFAIYIQNGMYARHQKQLQAIYIRRSKVLIAALKEKDTEGHLQIFETKAMKTHLLLPDEVPVNYLYKKLLQQNIHLMNLENNYITTSPPRNLLCLDVTNVAETEIEKGITILTQTVNALFNERKH</sequence>
<evidence type="ECO:0000256" key="7">
    <source>
        <dbReference type="ARBA" id="ARBA00023163"/>
    </source>
</evidence>
<keyword evidence="7" id="KW-0804">Transcription</keyword>
<dbReference type="InterPro" id="IPR004839">
    <property type="entry name" value="Aminotransferase_I/II_large"/>
</dbReference>
<keyword evidence="3" id="KW-0032">Aminotransferase</keyword>
<dbReference type="GO" id="GO:0008483">
    <property type="term" value="F:transaminase activity"/>
    <property type="evidence" value="ECO:0007669"/>
    <property type="project" value="UniProtKB-KW"/>
</dbReference>
<dbReference type="SMART" id="SM00345">
    <property type="entry name" value="HTH_GNTR"/>
    <property type="match status" value="1"/>
</dbReference>
<dbReference type="InterPro" id="IPR015424">
    <property type="entry name" value="PyrdxlP-dep_Trfase"/>
</dbReference>
<dbReference type="GO" id="GO:0030170">
    <property type="term" value="F:pyridoxal phosphate binding"/>
    <property type="evidence" value="ECO:0007669"/>
    <property type="project" value="InterPro"/>
</dbReference>
<keyword evidence="3" id="KW-0808">Transferase</keyword>